<keyword evidence="2" id="KW-1185">Reference proteome</keyword>
<accession>A0A9N8W780</accession>
<comment type="caution">
    <text evidence="1">The sequence shown here is derived from an EMBL/GenBank/DDBJ whole genome shotgun (WGS) entry which is preliminary data.</text>
</comment>
<reference evidence="1" key="1">
    <citation type="submission" date="2021-06" db="EMBL/GenBank/DDBJ databases">
        <authorList>
            <person name="Kallberg Y."/>
            <person name="Tangrot J."/>
            <person name="Rosling A."/>
        </authorList>
    </citation>
    <scope>NUCLEOTIDE SEQUENCE</scope>
    <source>
        <strain evidence="1">CL551</strain>
    </source>
</reference>
<evidence type="ECO:0000313" key="1">
    <source>
        <dbReference type="EMBL" id="CAG8477453.1"/>
    </source>
</evidence>
<dbReference type="OrthoDB" id="2432142at2759"/>
<proteinExistence type="predicted"/>
<sequence length="233" mass="27101">MEREEVQQMHDVKTWIKNSLGLSRNFRVKDIHIREANVTLTGGADISIGPTETDCVWIEAKKRKEDFKKGQAMGELLLLDKLNPINSMTVLTDCNDNWNVFFFVKVGDKNEKCIVKSKIGDRGIALAVIKLFVLEEGNNLFNWLGWDVEYQVKVDLPAPLQKRTKFFEHIPEAYNEDRIADIVGDMSRQELFNMDIRRGLKMLRNLCRLDEQPQIDRLIRQFSDDYEDPPPLM</sequence>
<protein>
    <submittedName>
        <fullName evidence="1">15933_t:CDS:1</fullName>
    </submittedName>
</protein>
<evidence type="ECO:0000313" key="2">
    <source>
        <dbReference type="Proteomes" id="UP000789342"/>
    </source>
</evidence>
<dbReference type="EMBL" id="CAJVPV010000881">
    <property type="protein sequence ID" value="CAG8477453.1"/>
    <property type="molecule type" value="Genomic_DNA"/>
</dbReference>
<organism evidence="1 2">
    <name type="scientific">Acaulospora morrowiae</name>
    <dbReference type="NCBI Taxonomy" id="94023"/>
    <lineage>
        <taxon>Eukaryota</taxon>
        <taxon>Fungi</taxon>
        <taxon>Fungi incertae sedis</taxon>
        <taxon>Mucoromycota</taxon>
        <taxon>Glomeromycotina</taxon>
        <taxon>Glomeromycetes</taxon>
        <taxon>Diversisporales</taxon>
        <taxon>Acaulosporaceae</taxon>
        <taxon>Acaulospora</taxon>
    </lineage>
</organism>
<dbReference type="Proteomes" id="UP000789342">
    <property type="component" value="Unassembled WGS sequence"/>
</dbReference>
<name>A0A9N8W780_9GLOM</name>
<dbReference type="AlphaFoldDB" id="A0A9N8W780"/>
<gene>
    <name evidence="1" type="ORF">AMORRO_LOCUS2143</name>
</gene>